<evidence type="ECO:0000256" key="1">
    <source>
        <dbReference type="ARBA" id="ARBA00004370"/>
    </source>
</evidence>
<dbReference type="EMBL" id="AODE01000019">
    <property type="protein sequence ID" value="EUJ29594.1"/>
    <property type="molecule type" value="Genomic_DNA"/>
</dbReference>
<protein>
    <submittedName>
        <fullName evidence="6">Phosphotransferase system IIC component, glucose/maltose/N-acetylglucosamine-specific</fullName>
    </submittedName>
</protein>
<dbReference type="STRING" id="1265820.PCORN_10567"/>
<keyword evidence="7" id="KW-1185">Reference proteome</keyword>
<comment type="subcellular location">
    <subcellularLocation>
        <location evidence="1">Membrane</location>
    </subcellularLocation>
</comment>
<dbReference type="GO" id="GO:0016020">
    <property type="term" value="C:membrane"/>
    <property type="evidence" value="ECO:0007669"/>
    <property type="project" value="UniProtKB-SubCell"/>
</dbReference>
<accession>W7BS67</accession>
<evidence type="ECO:0000256" key="4">
    <source>
        <dbReference type="ARBA" id="ARBA00023136"/>
    </source>
</evidence>
<proteinExistence type="predicted"/>
<keyword evidence="6" id="KW-0808">Transferase</keyword>
<dbReference type="InterPro" id="IPR006479">
    <property type="entry name" value="Holin"/>
</dbReference>
<dbReference type="PATRIC" id="fig|1265820.5.peg.2073"/>
<reference evidence="6 7" key="1">
    <citation type="journal article" date="2014" name="Int. J. Syst. Evol. Microbiol.">
        <title>Listeria floridensis sp. nov., Listeria aquatica sp. nov., Listeria cornellensis sp. nov., Listeria riparia sp. nov. and Listeria grandensis sp. nov., from agricultural and natural environments.</title>
        <authorList>
            <person name="den Bakker H.C."/>
            <person name="Warchocki S."/>
            <person name="Wright E.M."/>
            <person name="Allred A.F."/>
            <person name="Ahlstrom C."/>
            <person name="Manuel C.S."/>
            <person name="Stasiewicz M.J."/>
            <person name="Burrell A."/>
            <person name="Roof S."/>
            <person name="Strawn L."/>
            <person name="Fortes E.D."/>
            <person name="Nightingale K.K."/>
            <person name="Kephart D."/>
            <person name="Wiedmann M."/>
        </authorList>
    </citation>
    <scope>NUCLEOTIDE SEQUENCE [LARGE SCALE GENOMIC DNA]</scope>
    <source>
        <strain evidence="7">FSL F6-969</strain>
    </source>
</reference>
<dbReference type="Proteomes" id="UP000019254">
    <property type="component" value="Unassembled WGS sequence"/>
</dbReference>
<keyword evidence="2 5" id="KW-0812">Transmembrane</keyword>
<dbReference type="GO" id="GO:0016740">
    <property type="term" value="F:transferase activity"/>
    <property type="evidence" value="ECO:0007669"/>
    <property type="project" value="UniProtKB-KW"/>
</dbReference>
<dbReference type="OrthoDB" id="2940813at2"/>
<evidence type="ECO:0000313" key="6">
    <source>
        <dbReference type="EMBL" id="EUJ29594.1"/>
    </source>
</evidence>
<evidence type="ECO:0000256" key="5">
    <source>
        <dbReference type="SAM" id="Phobius"/>
    </source>
</evidence>
<name>W7BS67_9LIST</name>
<dbReference type="AlphaFoldDB" id="W7BS67"/>
<sequence length="97" mass="10986">MSTKKQWVTQLTGLLMAIYSLLMTLNLHFDWLTVESINAVVTVIVAAVVFGGTLYAVFKNTFLFKNGKRQAELIEKGKIYEAEKKELQDTKIGEDDK</sequence>
<keyword evidence="4 5" id="KW-0472">Membrane</keyword>
<gene>
    <name evidence="6" type="ORF">PCORN_10567</name>
</gene>
<feature type="transmembrane region" description="Helical" evidence="5">
    <location>
        <begin position="7"/>
        <end position="25"/>
    </location>
</feature>
<evidence type="ECO:0000256" key="2">
    <source>
        <dbReference type="ARBA" id="ARBA00022692"/>
    </source>
</evidence>
<keyword evidence="3 5" id="KW-1133">Transmembrane helix</keyword>
<evidence type="ECO:0000256" key="3">
    <source>
        <dbReference type="ARBA" id="ARBA00022989"/>
    </source>
</evidence>
<organism evidence="6 7">
    <name type="scientific">Listeria cornellensis FSL F6-0969</name>
    <dbReference type="NCBI Taxonomy" id="1265820"/>
    <lineage>
        <taxon>Bacteria</taxon>
        <taxon>Bacillati</taxon>
        <taxon>Bacillota</taxon>
        <taxon>Bacilli</taxon>
        <taxon>Bacillales</taxon>
        <taxon>Listeriaceae</taxon>
        <taxon>Listeria</taxon>
    </lineage>
</organism>
<comment type="caution">
    <text evidence="6">The sequence shown here is derived from an EMBL/GenBank/DDBJ whole genome shotgun (WGS) entry which is preliminary data.</text>
</comment>
<evidence type="ECO:0000313" key="7">
    <source>
        <dbReference type="Proteomes" id="UP000019254"/>
    </source>
</evidence>
<dbReference type="RefSeq" id="WP_051999348.1">
    <property type="nucleotide sequence ID" value="NZ_AODE01000019.1"/>
</dbReference>
<dbReference type="Pfam" id="PF04688">
    <property type="entry name" value="Holin_SPP1"/>
    <property type="match status" value="1"/>
</dbReference>
<feature type="transmembrane region" description="Helical" evidence="5">
    <location>
        <begin position="37"/>
        <end position="58"/>
    </location>
</feature>